<keyword evidence="4" id="KW-1185">Reference proteome</keyword>
<dbReference type="Gene3D" id="2.40.50.140">
    <property type="entry name" value="Nucleic acid-binding proteins"/>
    <property type="match status" value="1"/>
</dbReference>
<comment type="caution">
    <text evidence="3">The sequence shown here is derived from an EMBL/GenBank/DDBJ whole genome shotgun (WGS) entry which is preliminary data.</text>
</comment>
<dbReference type="SUPFAM" id="SSF50249">
    <property type="entry name" value="Nucleic acid-binding proteins"/>
    <property type="match status" value="1"/>
</dbReference>
<gene>
    <name evidence="3" type="ORF">RS030_4518</name>
</gene>
<protein>
    <submittedName>
        <fullName evidence="3">Uncharacterized protein</fullName>
    </submittedName>
</protein>
<dbReference type="InterPro" id="IPR039771">
    <property type="entry name" value="Csl4"/>
</dbReference>
<comment type="subcellular location">
    <subcellularLocation>
        <location evidence="1">Nucleus</location>
        <location evidence="1">Nucleolus</location>
    </subcellularLocation>
</comment>
<sequence>MQCKSEINDYMTENNSHTRILIPGQRIKNINIEDNTLSGIYVDEDDEAYITLFCREDQIGKKRTTYLVGDITFGVVNRILPRKGVEIRLLDRITKSGQRNENDGIMGMLKMQDIGCWNLNNTEDKSVTYLSNASSGSSSNSLSKEHMDSQMHYWMNDCFRPGDIVKCQIISVTPQIILSTNSLNLGCVFAPCPNCVHKMAYPISYNAVLCTSCNKSMLRKTAKPEVEHHS</sequence>
<evidence type="ECO:0000313" key="3">
    <source>
        <dbReference type="EMBL" id="KAK6588561.1"/>
    </source>
</evidence>
<dbReference type="PANTHER" id="PTHR12686:SF8">
    <property type="entry name" value="EXOSOME COMPLEX COMPONENT CSL4"/>
    <property type="match status" value="1"/>
</dbReference>
<dbReference type="GO" id="GO:0006396">
    <property type="term" value="P:RNA processing"/>
    <property type="evidence" value="ECO:0007669"/>
    <property type="project" value="InterPro"/>
</dbReference>
<keyword evidence="2" id="KW-0271">Exosome</keyword>
<proteinExistence type="predicted"/>
<evidence type="ECO:0000313" key="4">
    <source>
        <dbReference type="Proteomes" id="UP001311799"/>
    </source>
</evidence>
<dbReference type="PANTHER" id="PTHR12686">
    <property type="entry name" value="3'-5' EXORIBONUCLEASE CSL4-RELATED"/>
    <property type="match status" value="1"/>
</dbReference>
<evidence type="ECO:0000256" key="1">
    <source>
        <dbReference type="ARBA" id="ARBA00004604"/>
    </source>
</evidence>
<organism evidence="3 4">
    <name type="scientific">Cryptosporidium xiaoi</name>
    <dbReference type="NCBI Taxonomy" id="659607"/>
    <lineage>
        <taxon>Eukaryota</taxon>
        <taxon>Sar</taxon>
        <taxon>Alveolata</taxon>
        <taxon>Apicomplexa</taxon>
        <taxon>Conoidasida</taxon>
        <taxon>Coccidia</taxon>
        <taxon>Eucoccidiorida</taxon>
        <taxon>Eimeriorina</taxon>
        <taxon>Cryptosporidiidae</taxon>
        <taxon>Cryptosporidium</taxon>
    </lineage>
</organism>
<dbReference type="GO" id="GO:0005730">
    <property type="term" value="C:nucleolus"/>
    <property type="evidence" value="ECO:0007669"/>
    <property type="project" value="UniProtKB-SubCell"/>
</dbReference>
<accession>A0AAV9XV52</accession>
<dbReference type="EMBL" id="JAWDEY010000032">
    <property type="protein sequence ID" value="KAK6588561.1"/>
    <property type="molecule type" value="Genomic_DNA"/>
</dbReference>
<reference evidence="3 4" key="1">
    <citation type="submission" date="2023-10" db="EMBL/GenBank/DDBJ databases">
        <title>Comparative genomics analysis reveals potential genetic determinants of host preference in Cryptosporidium xiaoi.</title>
        <authorList>
            <person name="Xiao L."/>
            <person name="Li J."/>
        </authorList>
    </citation>
    <scope>NUCLEOTIDE SEQUENCE [LARGE SCALE GENOMIC DNA]</scope>
    <source>
        <strain evidence="3 4">52996</strain>
    </source>
</reference>
<name>A0AAV9XV52_9CRYT</name>
<dbReference type="Proteomes" id="UP001311799">
    <property type="component" value="Unassembled WGS sequence"/>
</dbReference>
<evidence type="ECO:0000256" key="2">
    <source>
        <dbReference type="ARBA" id="ARBA00022835"/>
    </source>
</evidence>
<dbReference type="AlphaFoldDB" id="A0AAV9XV52"/>
<dbReference type="GO" id="GO:0000178">
    <property type="term" value="C:exosome (RNase complex)"/>
    <property type="evidence" value="ECO:0007669"/>
    <property type="project" value="UniProtKB-KW"/>
</dbReference>
<dbReference type="InterPro" id="IPR012340">
    <property type="entry name" value="NA-bd_OB-fold"/>
</dbReference>